<evidence type="ECO:0000259" key="20">
    <source>
        <dbReference type="Pfam" id="PF12697"/>
    </source>
</evidence>
<evidence type="ECO:0000256" key="14">
    <source>
        <dbReference type="ARBA" id="ARBA00060885"/>
    </source>
</evidence>
<gene>
    <name evidence="21" type="ORF">AYBTSS11_LOCUS4554</name>
</gene>
<dbReference type="AlphaFoldDB" id="A0AA86VBT8"/>
<dbReference type="Pfam" id="PF12697">
    <property type="entry name" value="Abhydrolase_6"/>
    <property type="match status" value="1"/>
</dbReference>
<evidence type="ECO:0000256" key="6">
    <source>
        <dbReference type="ARBA" id="ARBA00051647"/>
    </source>
</evidence>
<evidence type="ECO:0000313" key="21">
    <source>
        <dbReference type="EMBL" id="CAJ1929788.1"/>
    </source>
</evidence>
<evidence type="ECO:0000256" key="3">
    <source>
        <dbReference type="ARBA" id="ARBA00050262"/>
    </source>
</evidence>
<dbReference type="GO" id="GO:0047606">
    <property type="term" value="F:(S)-hydroxynitrile lyase activity"/>
    <property type="evidence" value="ECO:0007669"/>
    <property type="project" value="UniProtKB-EC"/>
</dbReference>
<evidence type="ECO:0000256" key="12">
    <source>
        <dbReference type="ARBA" id="ARBA00052609"/>
    </source>
</evidence>
<comment type="catalytic activity">
    <reaction evidence="10">
        <text>3-formylthiophene + hydrogen cyanide = (2S)-2-hydroxy-2-(thiophen-3-yl)acetonitrile</text>
        <dbReference type="Rhea" id="RHEA:77459"/>
        <dbReference type="ChEBI" id="CHEBI:18407"/>
        <dbReference type="ChEBI" id="CHEBI:87611"/>
        <dbReference type="ChEBI" id="CHEBI:197333"/>
    </reaction>
</comment>
<dbReference type="SUPFAM" id="SSF53474">
    <property type="entry name" value="alpha/beta-Hydrolases"/>
    <property type="match status" value="1"/>
</dbReference>
<organism evidence="21 22">
    <name type="scientific">Sphenostylis stenocarpa</name>
    <dbReference type="NCBI Taxonomy" id="92480"/>
    <lineage>
        <taxon>Eukaryota</taxon>
        <taxon>Viridiplantae</taxon>
        <taxon>Streptophyta</taxon>
        <taxon>Embryophyta</taxon>
        <taxon>Tracheophyta</taxon>
        <taxon>Spermatophyta</taxon>
        <taxon>Magnoliopsida</taxon>
        <taxon>eudicotyledons</taxon>
        <taxon>Gunneridae</taxon>
        <taxon>Pentapetalae</taxon>
        <taxon>rosids</taxon>
        <taxon>fabids</taxon>
        <taxon>Fabales</taxon>
        <taxon>Fabaceae</taxon>
        <taxon>Papilionoideae</taxon>
        <taxon>50 kb inversion clade</taxon>
        <taxon>NPAAA clade</taxon>
        <taxon>indigoferoid/millettioid clade</taxon>
        <taxon>Phaseoleae</taxon>
        <taxon>Sphenostylis</taxon>
    </lineage>
</organism>
<feature type="domain" description="AB hydrolase-1" evidence="20">
    <location>
        <begin position="9"/>
        <end position="252"/>
    </location>
</feature>
<evidence type="ECO:0000256" key="18">
    <source>
        <dbReference type="ARBA" id="ARBA00078291"/>
    </source>
</evidence>
<comment type="similarity">
    <text evidence="14">Belongs to the AB hydrolase superfamily. Hydroxynitrile lyase family.</text>
</comment>
<dbReference type="EMBL" id="OY731399">
    <property type="protein sequence ID" value="CAJ1929788.1"/>
    <property type="molecule type" value="Genomic_DNA"/>
</dbReference>
<dbReference type="InterPro" id="IPR000073">
    <property type="entry name" value="AB_hydrolase_1"/>
</dbReference>
<dbReference type="Gramene" id="rna-AYBTSS11_LOCUS4554">
    <property type="protein sequence ID" value="CAJ1929788.1"/>
    <property type="gene ID" value="gene-AYBTSS11_LOCUS4554"/>
</dbReference>
<dbReference type="InterPro" id="IPR029058">
    <property type="entry name" value="AB_hydrolase_fold"/>
</dbReference>
<sequence length="264" mass="29720">MEGEKKRRLVLVHGALHGAWCWYKVATLLKSSGLQVTSLDMAASGINPKQVQDLNSVLQYVEPLMEFLRSLPEEERVILVAHSFGGICISLAMEMFPNKIAAAVFVSGWMPGPHLSYLSLYQEFKHRLSLKSNLGSKTVSEKNTNNHQKGYVALDPGLMASNAYQLSAPEDLTLALSLVRPFPIFGEEDLRENTQLTEEKYGIVPRVYIVCEQDKIMGHDFQLSMVERNPPNDVKAIAEADHMPMFSKPQDLFSYLHEIANTYY</sequence>
<evidence type="ECO:0000256" key="7">
    <source>
        <dbReference type="ARBA" id="ARBA00051735"/>
    </source>
</evidence>
<evidence type="ECO:0000256" key="5">
    <source>
        <dbReference type="ARBA" id="ARBA00050608"/>
    </source>
</evidence>
<comment type="catalytic activity">
    <reaction evidence="3">
        <text>2-hydroxy-2-methylpropanenitrile = acetone + hydrogen cyanide</text>
        <dbReference type="Rhea" id="RHEA:11932"/>
        <dbReference type="ChEBI" id="CHEBI:15347"/>
        <dbReference type="ChEBI" id="CHEBI:15348"/>
        <dbReference type="ChEBI" id="CHEBI:18407"/>
    </reaction>
    <physiologicalReaction direction="left-to-right" evidence="3">
        <dbReference type="Rhea" id="RHEA:11933"/>
    </physiologicalReaction>
</comment>
<dbReference type="GO" id="GO:0009694">
    <property type="term" value="P:jasmonic acid metabolic process"/>
    <property type="evidence" value="ECO:0007669"/>
    <property type="project" value="TreeGrafter"/>
</dbReference>
<comment type="catalytic activity">
    <reaction evidence="13">
        <text>an aromatic (S)-hydroxynitrile = an aromatic aldehyde + hydrogen cyanide</text>
        <dbReference type="Rhea" id="RHEA:54660"/>
        <dbReference type="ChEBI" id="CHEBI:18407"/>
        <dbReference type="ChEBI" id="CHEBI:33855"/>
        <dbReference type="ChEBI" id="CHEBI:138306"/>
        <dbReference type="EC" id="4.1.2.47"/>
    </reaction>
</comment>
<evidence type="ECO:0000256" key="8">
    <source>
        <dbReference type="ARBA" id="ARBA00051977"/>
    </source>
</evidence>
<dbReference type="GO" id="GO:0080032">
    <property type="term" value="F:methyl jasmonate esterase activity"/>
    <property type="evidence" value="ECO:0007669"/>
    <property type="project" value="TreeGrafter"/>
</dbReference>
<proteinExistence type="inferred from homology"/>
<evidence type="ECO:0000313" key="22">
    <source>
        <dbReference type="Proteomes" id="UP001189624"/>
    </source>
</evidence>
<evidence type="ECO:0000256" key="19">
    <source>
        <dbReference type="ARBA" id="ARBA00079794"/>
    </source>
</evidence>
<dbReference type="Gene3D" id="3.40.50.1820">
    <property type="entry name" value="alpha/beta hydrolase"/>
    <property type="match status" value="1"/>
</dbReference>
<evidence type="ECO:0000256" key="11">
    <source>
        <dbReference type="ARBA" id="ARBA00052600"/>
    </source>
</evidence>
<comment type="catalytic activity">
    <reaction evidence="2">
        <text>a monosubstituted aliphatic (S)-hydroxynitrile = an aldehyde + hydrogen cyanide</text>
        <dbReference type="Rhea" id="RHEA:56588"/>
        <dbReference type="ChEBI" id="CHEBI:17478"/>
        <dbReference type="ChEBI" id="CHEBI:18407"/>
        <dbReference type="ChEBI" id="CHEBI:140596"/>
        <dbReference type="EC" id="4.1.2.47"/>
    </reaction>
</comment>
<comment type="catalytic activity">
    <reaction evidence="7">
        <text>a disubstituted aliphatic (S)-hydroxynitrile = a ketone + hydrogen cyanide</text>
        <dbReference type="Rhea" id="RHEA:56592"/>
        <dbReference type="ChEBI" id="CHEBI:17087"/>
        <dbReference type="ChEBI" id="CHEBI:18407"/>
        <dbReference type="ChEBI" id="CHEBI:140597"/>
        <dbReference type="EC" id="4.1.2.47"/>
    </reaction>
</comment>
<evidence type="ECO:0000256" key="2">
    <source>
        <dbReference type="ARBA" id="ARBA00050241"/>
    </source>
</evidence>
<dbReference type="GO" id="GO:0009696">
    <property type="term" value="P:salicylic acid metabolic process"/>
    <property type="evidence" value="ECO:0007669"/>
    <property type="project" value="TreeGrafter"/>
</dbReference>
<comment type="catalytic activity">
    <reaction evidence="12">
        <text>cyclohexanecarbaldehyde + hydrogen cyanide = (2S)-2-cyclohexyl-2-hydroxyacetonitrile</text>
        <dbReference type="Rhea" id="RHEA:77423"/>
        <dbReference type="ChEBI" id="CHEBI:18407"/>
        <dbReference type="ChEBI" id="CHEBI:197359"/>
        <dbReference type="ChEBI" id="CHEBI:197360"/>
    </reaction>
</comment>
<dbReference type="PANTHER" id="PTHR10992:SF1066">
    <property type="entry name" value="METHYL JASMONATE ESTERASE 1"/>
    <property type="match status" value="1"/>
</dbReference>
<keyword evidence="22" id="KW-1185">Reference proteome</keyword>
<evidence type="ECO:0000256" key="9">
    <source>
        <dbReference type="ARBA" id="ARBA00052033"/>
    </source>
</evidence>
<evidence type="ECO:0000256" key="15">
    <source>
        <dbReference type="ARBA" id="ARBA00066572"/>
    </source>
</evidence>
<name>A0AA86VBT8_9FABA</name>
<evidence type="ECO:0000256" key="17">
    <source>
        <dbReference type="ARBA" id="ARBA00076040"/>
    </source>
</evidence>
<dbReference type="InterPro" id="IPR045889">
    <property type="entry name" value="MES/HNL"/>
</dbReference>
<comment type="catalytic activity">
    <reaction evidence="9">
        <text>2-methylpropanal + hydrogen cyanide = (2S)-2-hydroxy-3-methylbutanenitrile</text>
        <dbReference type="Rhea" id="RHEA:77403"/>
        <dbReference type="ChEBI" id="CHEBI:18407"/>
        <dbReference type="ChEBI" id="CHEBI:48943"/>
        <dbReference type="ChEBI" id="CHEBI:197354"/>
    </reaction>
</comment>
<accession>A0AA86VBT8</accession>
<dbReference type="GO" id="GO:0080031">
    <property type="term" value="F:methyl salicylate esterase activity"/>
    <property type="evidence" value="ECO:0007669"/>
    <property type="project" value="TreeGrafter"/>
</dbReference>
<comment type="catalytic activity">
    <reaction evidence="1">
        <text>4-methoxybenzaldehyde + hydrogen cyanide = (2S)-2-hydroxy-2-(4-methoxyphenyl)acetonitrile</text>
        <dbReference type="Rhea" id="RHEA:77447"/>
        <dbReference type="ChEBI" id="CHEBI:18407"/>
        <dbReference type="ChEBI" id="CHEBI:28235"/>
        <dbReference type="ChEBI" id="CHEBI:197328"/>
    </reaction>
</comment>
<dbReference type="EC" id="4.1.2.47" evidence="15"/>
<dbReference type="PANTHER" id="PTHR10992">
    <property type="entry name" value="METHYLESTERASE FAMILY MEMBER"/>
    <property type="match status" value="1"/>
</dbReference>
<comment type="catalytic activity">
    <reaction evidence="5">
        <text>formylthiophene + hydrogen cyanide = (2R)-2-hydroxy-2-(thiophen-2-yl)acetonitrile</text>
        <dbReference type="Rhea" id="RHEA:77455"/>
        <dbReference type="ChEBI" id="CHEBI:18407"/>
        <dbReference type="ChEBI" id="CHEBI:87301"/>
        <dbReference type="ChEBI" id="CHEBI:197332"/>
    </reaction>
</comment>
<dbReference type="Proteomes" id="UP001189624">
    <property type="component" value="Chromosome 2"/>
</dbReference>
<dbReference type="GO" id="GO:0080030">
    <property type="term" value="F:methyl indole-3-acetate esterase activity"/>
    <property type="evidence" value="ECO:0007669"/>
    <property type="project" value="TreeGrafter"/>
</dbReference>
<reference evidence="21" key="1">
    <citation type="submission" date="2023-10" db="EMBL/GenBank/DDBJ databases">
        <authorList>
            <person name="Domelevo Entfellner J.-B."/>
        </authorList>
    </citation>
    <scope>NUCLEOTIDE SEQUENCE</scope>
</reference>
<evidence type="ECO:0000256" key="13">
    <source>
        <dbReference type="ARBA" id="ARBA00052826"/>
    </source>
</evidence>
<dbReference type="FunFam" id="3.40.50.1820:FF:000051">
    <property type="entry name" value="(S)-hydroxynitrile lyase"/>
    <property type="match status" value="1"/>
</dbReference>
<protein>
    <recommendedName>
        <fullName evidence="16">(S)-hydroxynitrile lyase</fullName>
        <ecNumber evidence="15">4.1.2.47</ecNumber>
    </recommendedName>
    <alternativeName>
        <fullName evidence="17">2-hydroxy-2-methylpropanenitrile lyase</fullName>
    </alternativeName>
    <alternativeName>
        <fullName evidence="18">Acetone cyanohydrin lyase</fullName>
    </alternativeName>
    <alternativeName>
        <fullName evidence="19">Hydroxynitrile lyase</fullName>
    </alternativeName>
</protein>
<evidence type="ECO:0000256" key="10">
    <source>
        <dbReference type="ARBA" id="ARBA00052511"/>
    </source>
</evidence>
<comment type="catalytic activity">
    <reaction evidence="8">
        <text>acrolein + hydrogen cyanide = (2S)-2-hydroxybut-3-enenitrile</text>
        <dbReference type="Rhea" id="RHEA:77411"/>
        <dbReference type="ChEBI" id="CHEBI:15368"/>
        <dbReference type="ChEBI" id="CHEBI:18407"/>
        <dbReference type="ChEBI" id="CHEBI:197356"/>
    </reaction>
</comment>
<comment type="catalytic activity">
    <reaction evidence="11">
        <text>2,2-dimethylpropanal + hydrogen cyanide = (2S)-2-hydroxy-3,3-dimethylbutanenitrile</text>
        <dbReference type="Rhea" id="RHEA:77407"/>
        <dbReference type="ChEBI" id="CHEBI:18407"/>
        <dbReference type="ChEBI" id="CHEBI:141557"/>
        <dbReference type="ChEBI" id="CHEBI:197355"/>
    </reaction>
</comment>
<evidence type="ECO:0000256" key="1">
    <source>
        <dbReference type="ARBA" id="ARBA00050104"/>
    </source>
</evidence>
<evidence type="ECO:0000256" key="16">
    <source>
        <dbReference type="ARBA" id="ARBA00069221"/>
    </source>
</evidence>
<evidence type="ECO:0000256" key="4">
    <source>
        <dbReference type="ARBA" id="ARBA00050358"/>
    </source>
</evidence>
<comment type="catalytic activity">
    <reaction evidence="6">
        <text>butan-2-one + hydrogen cyanide = 2-hydroxy-2-methylbutanenitrile</text>
        <dbReference type="Rhea" id="RHEA:77467"/>
        <dbReference type="ChEBI" id="CHEBI:18407"/>
        <dbReference type="ChEBI" id="CHEBI:28398"/>
        <dbReference type="ChEBI" id="CHEBI:60954"/>
    </reaction>
    <physiologicalReaction direction="right-to-left" evidence="6">
        <dbReference type="Rhea" id="RHEA:77469"/>
    </physiologicalReaction>
</comment>
<comment type="catalytic activity">
    <reaction evidence="4">
        <text>benzaldehyde + hydrogen cyanide = (S)-mandelonitrile</text>
        <dbReference type="Rhea" id="RHEA:77427"/>
        <dbReference type="ChEBI" id="CHEBI:17169"/>
        <dbReference type="ChEBI" id="CHEBI:18407"/>
        <dbReference type="ChEBI" id="CHEBI:36941"/>
    </reaction>
</comment>